<accession>A0A5M3Z865</accession>
<dbReference type="AlphaFoldDB" id="A0A5M3Z865"/>
<gene>
    <name evidence="1" type="ORF">ATEIFO6365_0009039200</name>
</gene>
<dbReference type="GO" id="GO:0005737">
    <property type="term" value="C:cytoplasm"/>
    <property type="evidence" value="ECO:0007669"/>
    <property type="project" value="TreeGrafter"/>
</dbReference>
<dbReference type="OrthoDB" id="4365260at2759"/>
<dbReference type="InterPro" id="IPR039461">
    <property type="entry name" value="Peptidase_M49"/>
</dbReference>
<comment type="caution">
    <text evidence="1">The sequence shown here is derived from an EMBL/GenBank/DDBJ whole genome shotgun (WGS) entry which is preliminary data.</text>
</comment>
<dbReference type="GO" id="GO:0008239">
    <property type="term" value="F:dipeptidyl-peptidase activity"/>
    <property type="evidence" value="ECO:0007669"/>
    <property type="project" value="TreeGrafter"/>
</dbReference>
<dbReference type="Gene3D" id="3.30.540.30">
    <property type="match status" value="2"/>
</dbReference>
<organism evidence="1 2">
    <name type="scientific">Aspergillus terreus</name>
    <dbReference type="NCBI Taxonomy" id="33178"/>
    <lineage>
        <taxon>Eukaryota</taxon>
        <taxon>Fungi</taxon>
        <taxon>Dikarya</taxon>
        <taxon>Ascomycota</taxon>
        <taxon>Pezizomycotina</taxon>
        <taxon>Eurotiomycetes</taxon>
        <taxon>Eurotiomycetidae</taxon>
        <taxon>Eurotiales</taxon>
        <taxon>Aspergillaceae</taxon>
        <taxon>Aspergillus</taxon>
        <taxon>Aspergillus subgen. Circumdati</taxon>
    </lineage>
</organism>
<dbReference type="Proteomes" id="UP000452235">
    <property type="component" value="Unassembled WGS sequence"/>
</dbReference>
<dbReference type="Pfam" id="PF03571">
    <property type="entry name" value="Peptidase_M49"/>
    <property type="match status" value="2"/>
</dbReference>
<name>A0A5M3Z865_ASPTE</name>
<evidence type="ECO:0000313" key="2">
    <source>
        <dbReference type="Proteomes" id="UP000452235"/>
    </source>
</evidence>
<protein>
    <submittedName>
        <fullName evidence="1">Dipeptidyl peptidase III</fullName>
    </submittedName>
</protein>
<dbReference type="EMBL" id="BLJY01000009">
    <property type="protein sequence ID" value="GFF19029.1"/>
    <property type="molecule type" value="Genomic_DNA"/>
</dbReference>
<dbReference type="VEuPathDB" id="FungiDB:ATEG_07766"/>
<dbReference type="PANTHER" id="PTHR23422:SF11">
    <property type="entry name" value="DIPEPTIDYL PEPTIDASE 3"/>
    <property type="match status" value="1"/>
</dbReference>
<reference evidence="1 2" key="1">
    <citation type="submission" date="2020-01" db="EMBL/GenBank/DDBJ databases">
        <title>Aspergillus terreus IFO 6365 whole genome shotgun sequence.</title>
        <authorList>
            <person name="Kanamasa S."/>
            <person name="Takahashi H."/>
        </authorList>
    </citation>
    <scope>NUCLEOTIDE SEQUENCE [LARGE SCALE GENOMIC DNA]</scope>
    <source>
        <strain evidence="1 2">IFO 6365</strain>
    </source>
</reference>
<sequence length="734" mass="82369">MWRHSTRFFVLVYRSFIIHIDQAAMGKTTLVLTASHVGTPSKNHLSLLFPRQSGYRMMKEPLITRLSVANFFDALTPREQLYAHHLSRAAWAGTRIILRQVSPEAPQIFDLIRELYKACQGNWKSLINTPSLATGPGDEQERHLQEFLRYAATLLSNMGNYYGEGDQKFVPDVPESFLHAICAISPTALDLCKQCAPAICASTPSHLGYPSPIAQSSYYVGQVQITCEEIDELTPLLAKAKIRPRHIRVCKDLDETGAHVVFNILQASVEKSDSPQPLGTLSNGAPVTSTKGDHSLELDKINTHLRAARQVTDHPLRIEFLDYYERFFQTGDMGLFDNAQRVWMKDKQPRVETFFGFNHKYRDPAGARAEFQGFVGLLDHDGSQELYALQQDAQKYIATLPWVDGLQGQGGANGPFEMDEFQAPDFNGVYALAYAATNIFTGLSMPAFCDNWIDYAWKNLMVKNRDQALRVGELSQGEPAWFIAEAERTTYLQHVDQSVTFKVALHELFGHGTGKLLSQLGPDEYNFDIKNPPVNPLTGTPITSWYSQEQRTSSVFGEMDMSLEECRAEAIAAYLAFDKGILSTMGYSDSSDITADDSRFGILRTLMAADNFMRVVYEEDPPRLTVHIDRARLESTARPAISTLMTKLHVWRCSADGPAATEFYAQLTEVDGVWLRIREVVVDQVKNQAPRLFVQANTIVEEGTGDSDTGPRVRVVEYDTTVEGVIQSWCEREV</sequence>
<keyword evidence="2" id="KW-1185">Reference proteome</keyword>
<dbReference type="PANTHER" id="PTHR23422">
    <property type="entry name" value="DIPEPTIDYL PEPTIDASE III-RELATED"/>
    <property type="match status" value="1"/>
</dbReference>
<proteinExistence type="predicted"/>
<evidence type="ECO:0000313" key="1">
    <source>
        <dbReference type="EMBL" id="GFF19029.1"/>
    </source>
</evidence>